<dbReference type="PROSITE" id="PS50889">
    <property type="entry name" value="S4"/>
    <property type="match status" value="1"/>
</dbReference>
<sequence>MIEGFIKLDQFLKLMQTSQSGGEAKMMIRSGLISVNGEPELRRGRKLYEGDVVAVDEQLFTVHLPPAPEAGSRGNLETRP</sequence>
<protein>
    <submittedName>
        <fullName evidence="2">RNA-binding S4 domain-containing protein</fullName>
    </submittedName>
</protein>
<organism evidence="2 3">
    <name type="scientific">Vasconcelosia minhoensis LEGE 07310</name>
    <dbReference type="NCBI Taxonomy" id="915328"/>
    <lineage>
        <taxon>Bacteria</taxon>
        <taxon>Bacillati</taxon>
        <taxon>Cyanobacteriota</taxon>
        <taxon>Cyanophyceae</taxon>
        <taxon>Nodosilineales</taxon>
        <taxon>Cymatolegaceae</taxon>
        <taxon>Vasconcelosia</taxon>
        <taxon>Vasconcelosia minhoensis</taxon>
    </lineage>
</organism>
<dbReference type="RefSeq" id="WP_193910076.1">
    <property type="nucleotide sequence ID" value="NZ_JADEXG010000051.1"/>
</dbReference>
<proteinExistence type="predicted"/>
<dbReference type="Gene3D" id="3.10.290.10">
    <property type="entry name" value="RNA-binding S4 domain"/>
    <property type="match status" value="1"/>
</dbReference>
<dbReference type="EMBL" id="JADEXG010000051">
    <property type="protein sequence ID" value="MBE9079261.1"/>
    <property type="molecule type" value="Genomic_DNA"/>
</dbReference>
<dbReference type="Pfam" id="PF13275">
    <property type="entry name" value="S4_2"/>
    <property type="match status" value="1"/>
</dbReference>
<evidence type="ECO:0000313" key="2">
    <source>
        <dbReference type="EMBL" id="MBE9079261.1"/>
    </source>
</evidence>
<dbReference type="GO" id="GO:0003723">
    <property type="term" value="F:RNA binding"/>
    <property type="evidence" value="ECO:0007669"/>
    <property type="project" value="UniProtKB-KW"/>
</dbReference>
<dbReference type="SUPFAM" id="SSF55174">
    <property type="entry name" value="Alpha-L RNA-binding motif"/>
    <property type="match status" value="1"/>
</dbReference>
<reference evidence="2" key="1">
    <citation type="submission" date="2020-10" db="EMBL/GenBank/DDBJ databases">
        <authorList>
            <person name="Castelo-Branco R."/>
            <person name="Eusebio N."/>
            <person name="Adriana R."/>
            <person name="Vieira A."/>
            <person name="Brugerolle De Fraissinette N."/>
            <person name="Rezende De Castro R."/>
            <person name="Schneider M.P."/>
            <person name="Vasconcelos V."/>
            <person name="Leao P.N."/>
        </authorList>
    </citation>
    <scope>NUCLEOTIDE SEQUENCE</scope>
    <source>
        <strain evidence="2">LEGE 07310</strain>
    </source>
</reference>
<comment type="caution">
    <text evidence="2">The sequence shown here is derived from an EMBL/GenBank/DDBJ whole genome shotgun (WGS) entry which is preliminary data.</text>
</comment>
<dbReference type="InterPro" id="IPR036986">
    <property type="entry name" value="S4_RNA-bd_sf"/>
</dbReference>
<dbReference type="AlphaFoldDB" id="A0A8J7ARM0"/>
<evidence type="ECO:0000256" key="1">
    <source>
        <dbReference type="PROSITE-ProRule" id="PRU00182"/>
    </source>
</evidence>
<gene>
    <name evidence="2" type="ORF">IQ241_18490</name>
</gene>
<keyword evidence="3" id="KW-1185">Reference proteome</keyword>
<evidence type="ECO:0000313" key="3">
    <source>
        <dbReference type="Proteomes" id="UP000636505"/>
    </source>
</evidence>
<accession>A0A8J7ARM0</accession>
<keyword evidence="1" id="KW-0694">RNA-binding</keyword>
<name>A0A8J7ARM0_9CYAN</name>
<dbReference type="CDD" id="cd00165">
    <property type="entry name" value="S4"/>
    <property type="match status" value="1"/>
</dbReference>
<dbReference type="Proteomes" id="UP000636505">
    <property type="component" value="Unassembled WGS sequence"/>
</dbReference>